<proteinExistence type="predicted"/>
<feature type="region of interest" description="Disordered" evidence="1">
    <location>
        <begin position="532"/>
        <end position="624"/>
    </location>
</feature>
<feature type="region of interest" description="Disordered" evidence="1">
    <location>
        <begin position="161"/>
        <end position="181"/>
    </location>
</feature>
<feature type="region of interest" description="Disordered" evidence="1">
    <location>
        <begin position="808"/>
        <end position="828"/>
    </location>
</feature>
<evidence type="ECO:0000259" key="2">
    <source>
        <dbReference type="PROSITE" id="PS50157"/>
    </source>
</evidence>
<feature type="compositionally biased region" description="Polar residues" evidence="1">
    <location>
        <begin position="406"/>
        <end position="418"/>
    </location>
</feature>
<evidence type="ECO:0000313" key="4">
    <source>
        <dbReference type="Proteomes" id="UP000092462"/>
    </source>
</evidence>
<keyword evidence="4" id="KW-1185">Reference proteome</keyword>
<feature type="compositionally biased region" description="Low complexity" evidence="1">
    <location>
        <begin position="421"/>
        <end position="431"/>
    </location>
</feature>
<sequence>MIGSRRTHNGDRPYECAMCNYAFTTKANCERHLRNRHAKSTREEVKRAIIYHPSEDSSCDDPSKKLQLFGSPDFPDDDDHMSKDRTSTPVSHLKEMLLPTMIPGAGDKPLKIQVKSLEKLLHASKYDDEEDEVKEEVVQEENREIGGKPVDLSMDALDLSKKSSTSCREEKEARDSPSPQPKIDLSVFEKNHQLLFAQQQLFNETFPKIDPAHYFQLQQFYRNLMFPQPGFPLQHFLLQNSLLAGQATGTNPMLDMKNFFQPPKDALQPGQMPLLNPMFTAAASSPPLGNHLGQQQNSSGGINHGPGVAKSRDLSPKQPPQMPHAAPPHQSTGPVKMVIKNGVLMPKQKQRRYRTERPFACEHCSARFTLRSNMERHIKQQHPQFWAQRQRSGHNMMRRGGGAPAQTPSAPTTNNHPVPSSPMAGAPMPSAGTFGAISDHVKYAILAQQLKSRDPSGKMPFLPNLTAGLMNTTAPASRPSSRQVEDEEEDPQLVIDEDSQPEDLSQLQSKMDDEHILAAKKVAENILEQAMKSSTAQEKAQPQTDGRDANGKISVKTENGTKMFSKENLKEEGDLVSVSKSDPTVQDHSDEEGLVASGSASESNNSGTDDPNPSPVMQQKKKSAYSLAPNRVSCPYCQRMFPWSSSLRRHILTHTGQKPFKCSHCPLLFTTKSNCDRHLLRKHGNVESAMSLYVPIDDVLDPTKITKDDNPSSVEEAPPKSPPEDASPTKKIPSTESGEVTSLNLTVPQLKSTAIETMGLISSDLPFKCHLCDGSFPERVNCLEHLKNMHTQEFALLLAKGAIEADAEAQTASAEDDDKNEAKGKYPDYANRKVSRDFCSNLNLS</sequence>
<dbReference type="EMBL" id="AJVK01030640">
    <property type="status" value="NOT_ANNOTATED_CDS"/>
    <property type="molecule type" value="Genomic_DNA"/>
</dbReference>
<feature type="compositionally biased region" description="Polar residues" evidence="1">
    <location>
        <begin position="469"/>
        <end position="482"/>
    </location>
</feature>
<dbReference type="EMBL" id="AJVK01030639">
    <property type="status" value="NOT_ANNOTATED_CDS"/>
    <property type="molecule type" value="Genomic_DNA"/>
</dbReference>
<feature type="compositionally biased region" description="Low complexity" evidence="1">
    <location>
        <begin position="596"/>
        <end position="607"/>
    </location>
</feature>
<feature type="compositionally biased region" description="Polar residues" evidence="1">
    <location>
        <begin position="292"/>
        <end position="301"/>
    </location>
</feature>
<feature type="region of interest" description="Disordered" evidence="1">
    <location>
        <begin position="380"/>
        <end position="431"/>
    </location>
</feature>
<dbReference type="InterPro" id="IPR036236">
    <property type="entry name" value="Znf_C2H2_sf"/>
</dbReference>
<dbReference type="GO" id="GO:0001228">
    <property type="term" value="F:DNA-binding transcription activator activity, RNA polymerase II-specific"/>
    <property type="evidence" value="ECO:0007669"/>
    <property type="project" value="TreeGrafter"/>
</dbReference>
<dbReference type="SUPFAM" id="SSF57667">
    <property type="entry name" value="beta-beta-alpha zinc fingers"/>
    <property type="match status" value="3"/>
</dbReference>
<feature type="compositionally biased region" description="Polar residues" evidence="1">
    <location>
        <begin position="532"/>
        <end position="544"/>
    </location>
</feature>
<feature type="domain" description="C2H2-type" evidence="2">
    <location>
        <begin position="359"/>
        <end position="382"/>
    </location>
</feature>
<feature type="compositionally biased region" description="Basic and acidic residues" evidence="1">
    <location>
        <begin position="564"/>
        <end position="573"/>
    </location>
</feature>
<feature type="compositionally biased region" description="Polar residues" evidence="1">
    <location>
        <begin position="381"/>
        <end position="390"/>
    </location>
</feature>
<protein>
    <recommendedName>
        <fullName evidence="2">C2H2-type domain-containing protein</fullName>
    </recommendedName>
</protein>
<feature type="region of interest" description="Disordered" evidence="1">
    <location>
        <begin position="280"/>
        <end position="335"/>
    </location>
</feature>
<dbReference type="PROSITE" id="PS00028">
    <property type="entry name" value="ZINC_FINGER_C2H2_1"/>
    <property type="match status" value="5"/>
</dbReference>
<feature type="region of interest" description="Disordered" evidence="1">
    <location>
        <begin position="701"/>
        <end position="740"/>
    </location>
</feature>
<reference evidence="3" key="1">
    <citation type="submission" date="2022-08" db="UniProtKB">
        <authorList>
            <consortium name="EnsemblMetazoa"/>
        </authorList>
    </citation>
    <scope>IDENTIFICATION</scope>
    <source>
        <strain evidence="3">Israel</strain>
    </source>
</reference>
<accession>A0A1B0DC86</accession>
<dbReference type="Gene3D" id="3.30.160.60">
    <property type="entry name" value="Classic Zinc Finger"/>
    <property type="match status" value="4"/>
</dbReference>
<dbReference type="PANTHER" id="PTHR46451">
    <property type="entry name" value="RAS-RESPONSIVE ELEMENT-BINDING PROTEIN 1"/>
    <property type="match status" value="1"/>
</dbReference>
<dbReference type="FunFam" id="3.30.160.60:FF:001888">
    <property type="entry name" value="ras-responsive element-binding protein 1"/>
    <property type="match status" value="1"/>
</dbReference>
<feature type="region of interest" description="Disordered" evidence="1">
    <location>
        <begin position="71"/>
        <end position="90"/>
    </location>
</feature>
<dbReference type="Pfam" id="PF00096">
    <property type="entry name" value="zf-C2H2"/>
    <property type="match status" value="1"/>
</dbReference>
<dbReference type="InterPro" id="IPR052795">
    <property type="entry name" value="RREB1"/>
</dbReference>
<dbReference type="InterPro" id="IPR013087">
    <property type="entry name" value="Znf_C2H2_type"/>
</dbReference>
<feature type="region of interest" description="Disordered" evidence="1">
    <location>
        <begin position="453"/>
        <end position="506"/>
    </location>
</feature>
<organism evidence="3 4">
    <name type="scientific">Phlebotomus papatasi</name>
    <name type="common">Sandfly</name>
    <dbReference type="NCBI Taxonomy" id="29031"/>
    <lineage>
        <taxon>Eukaryota</taxon>
        <taxon>Metazoa</taxon>
        <taxon>Ecdysozoa</taxon>
        <taxon>Arthropoda</taxon>
        <taxon>Hexapoda</taxon>
        <taxon>Insecta</taxon>
        <taxon>Pterygota</taxon>
        <taxon>Neoptera</taxon>
        <taxon>Endopterygota</taxon>
        <taxon>Diptera</taxon>
        <taxon>Nematocera</taxon>
        <taxon>Psychodoidea</taxon>
        <taxon>Psychodidae</taxon>
        <taxon>Phlebotomus</taxon>
        <taxon>Phlebotomus</taxon>
    </lineage>
</organism>
<dbReference type="EMBL" id="AJVK01030638">
    <property type="status" value="NOT_ANNOTATED_CDS"/>
    <property type="molecule type" value="Genomic_DNA"/>
</dbReference>
<dbReference type="SMART" id="SM00355">
    <property type="entry name" value="ZnF_C2H2"/>
    <property type="match status" value="5"/>
</dbReference>
<dbReference type="GO" id="GO:0000978">
    <property type="term" value="F:RNA polymerase II cis-regulatory region sequence-specific DNA binding"/>
    <property type="evidence" value="ECO:0007669"/>
    <property type="project" value="TreeGrafter"/>
</dbReference>
<dbReference type="FunFam" id="3.30.160.60:FF:001782">
    <property type="entry name" value="Ras-responsive element-binding protein 1a"/>
    <property type="match status" value="1"/>
</dbReference>
<dbReference type="PANTHER" id="PTHR46451:SF1">
    <property type="entry name" value="RAS-RESPONSIVE ELEMENT-BINDING PROTEIN 1"/>
    <property type="match status" value="1"/>
</dbReference>
<dbReference type="GO" id="GO:0005634">
    <property type="term" value="C:nucleus"/>
    <property type="evidence" value="ECO:0007669"/>
    <property type="project" value="TreeGrafter"/>
</dbReference>
<evidence type="ECO:0000256" key="1">
    <source>
        <dbReference type="SAM" id="MobiDB-lite"/>
    </source>
</evidence>
<evidence type="ECO:0000313" key="3">
    <source>
        <dbReference type="EnsemblMetazoa" id="PPAI005425-PA"/>
    </source>
</evidence>
<feature type="domain" description="C2H2-type" evidence="2">
    <location>
        <begin position="767"/>
        <end position="795"/>
    </location>
</feature>
<dbReference type="VEuPathDB" id="VectorBase:PPAPM1_003554"/>
<feature type="compositionally biased region" description="Pro residues" evidence="1">
    <location>
        <begin position="317"/>
        <end position="326"/>
    </location>
</feature>
<dbReference type="PROSITE" id="PS50157">
    <property type="entry name" value="ZINC_FINGER_C2H2_2"/>
    <property type="match status" value="4"/>
</dbReference>
<dbReference type="Proteomes" id="UP000092462">
    <property type="component" value="Unassembled WGS sequence"/>
</dbReference>
<dbReference type="AlphaFoldDB" id="A0A1B0DC86"/>
<name>A0A1B0DC86_PHLPP</name>
<feature type="compositionally biased region" description="Polar residues" evidence="1">
    <location>
        <begin position="608"/>
        <end position="617"/>
    </location>
</feature>
<dbReference type="FunFam" id="3.30.160.60:FF:002383">
    <property type="entry name" value="Pebbled, isoform A"/>
    <property type="match status" value="1"/>
</dbReference>
<dbReference type="EnsemblMetazoa" id="PPAI005425-RA">
    <property type="protein sequence ID" value="PPAI005425-PA"/>
    <property type="gene ID" value="PPAI005425"/>
</dbReference>
<feature type="domain" description="C2H2-type" evidence="2">
    <location>
        <begin position="14"/>
        <end position="42"/>
    </location>
</feature>
<feature type="compositionally biased region" description="Acidic residues" evidence="1">
    <location>
        <begin position="485"/>
        <end position="501"/>
    </location>
</feature>
<dbReference type="FunFam" id="3.30.160.60:FF:002095">
    <property type="entry name" value="ras-responsive element-binding protein 1"/>
    <property type="match status" value="1"/>
</dbReference>
<dbReference type="VEuPathDB" id="VectorBase:PPAI005425"/>
<feature type="domain" description="C2H2-type" evidence="2">
    <location>
        <begin position="632"/>
        <end position="659"/>
    </location>
</feature>